<feature type="transmembrane region" description="Helical" evidence="1">
    <location>
        <begin position="134"/>
        <end position="156"/>
    </location>
</feature>
<dbReference type="AlphaFoldDB" id="A0A9D1MHI0"/>
<comment type="caution">
    <text evidence="2">The sequence shown here is derived from an EMBL/GenBank/DDBJ whole genome shotgun (WGS) entry which is preliminary data.</text>
</comment>
<feature type="transmembrane region" description="Helical" evidence="1">
    <location>
        <begin position="27"/>
        <end position="48"/>
    </location>
</feature>
<dbReference type="EMBL" id="DVNF01000064">
    <property type="protein sequence ID" value="HIU60138.1"/>
    <property type="molecule type" value="Genomic_DNA"/>
</dbReference>
<evidence type="ECO:0000256" key="1">
    <source>
        <dbReference type="SAM" id="Phobius"/>
    </source>
</evidence>
<keyword evidence="1" id="KW-1133">Transmembrane helix</keyword>
<reference evidence="2" key="2">
    <citation type="journal article" date="2021" name="PeerJ">
        <title>Extensive microbial diversity within the chicken gut microbiome revealed by metagenomics and culture.</title>
        <authorList>
            <person name="Gilroy R."/>
            <person name="Ravi A."/>
            <person name="Getino M."/>
            <person name="Pursley I."/>
            <person name="Horton D.L."/>
            <person name="Alikhan N.F."/>
            <person name="Baker D."/>
            <person name="Gharbi K."/>
            <person name="Hall N."/>
            <person name="Watson M."/>
            <person name="Adriaenssens E.M."/>
            <person name="Foster-Nyarko E."/>
            <person name="Jarju S."/>
            <person name="Secka A."/>
            <person name="Antonio M."/>
            <person name="Oren A."/>
            <person name="Chaudhuri R.R."/>
            <person name="La Ragione R."/>
            <person name="Hildebrand F."/>
            <person name="Pallen M.J."/>
        </authorList>
    </citation>
    <scope>NUCLEOTIDE SEQUENCE</scope>
    <source>
        <strain evidence="2">18911</strain>
    </source>
</reference>
<name>A0A9D1MHI0_9FIRM</name>
<feature type="transmembrane region" description="Helical" evidence="1">
    <location>
        <begin position="171"/>
        <end position="200"/>
    </location>
</feature>
<sequence>MEFIDKIQQFLIETADFAKVGPHASPALFVIVVSAALIIVCGLIALGFRASSKGNKIKKHLEDTTAYLEATGEIDVDNVEGLNEKIQDKNMPNTVKRGWGNFLEQQTGYPSDYISEAETFGDKKTNSDFKGGNGFVTGMGVLISLIAAAVGAVGYWDRVANTNLEDLGNDFILGVCQMILPFLFCLVVPLGVTLVVSAVIKGLNSSLRKKTIAAFRKFTETLDANVVIFREPENEFIAENIEEINAAIDDIIAGKLGDSEIMEIVTPPAVPEESVVEEAPAPAPLPVEEAAAAEEPAPAEEAPTLTPEAKARLDALLQLVRICDSASMDPNITIEQLEEIAIYLDNTKDDPRYDFQPVEIEYLMRCYFILQARYFEMIGRPDLIKPID</sequence>
<protein>
    <submittedName>
        <fullName evidence="2">Uncharacterized protein</fullName>
    </submittedName>
</protein>
<organism evidence="2 3">
    <name type="scientific">Candidatus Stercoripulliclostridium merdigallinarum</name>
    <dbReference type="NCBI Taxonomy" id="2840951"/>
    <lineage>
        <taxon>Bacteria</taxon>
        <taxon>Bacillati</taxon>
        <taxon>Bacillota</taxon>
        <taxon>Clostridia</taxon>
        <taxon>Eubacteriales</taxon>
        <taxon>Candidatus Stercoripulliclostridium</taxon>
    </lineage>
</organism>
<accession>A0A9D1MHI0</accession>
<evidence type="ECO:0000313" key="3">
    <source>
        <dbReference type="Proteomes" id="UP000824094"/>
    </source>
</evidence>
<evidence type="ECO:0000313" key="2">
    <source>
        <dbReference type="EMBL" id="HIU60138.1"/>
    </source>
</evidence>
<reference evidence="2" key="1">
    <citation type="submission" date="2020-10" db="EMBL/GenBank/DDBJ databases">
        <authorList>
            <person name="Gilroy R."/>
        </authorList>
    </citation>
    <scope>NUCLEOTIDE SEQUENCE</scope>
    <source>
        <strain evidence="2">18911</strain>
    </source>
</reference>
<proteinExistence type="predicted"/>
<keyword evidence="1" id="KW-0812">Transmembrane</keyword>
<dbReference type="Proteomes" id="UP000824094">
    <property type="component" value="Unassembled WGS sequence"/>
</dbReference>
<gene>
    <name evidence="2" type="ORF">IAB05_01960</name>
</gene>
<keyword evidence="1" id="KW-0472">Membrane</keyword>